<feature type="compositionally biased region" description="Polar residues" evidence="1">
    <location>
        <begin position="71"/>
        <end position="82"/>
    </location>
</feature>
<comment type="caution">
    <text evidence="2">The sequence shown here is derived from an EMBL/GenBank/DDBJ whole genome shotgun (WGS) entry which is preliminary data.</text>
</comment>
<organism evidence="2 3">
    <name type="scientific">Gnathostoma spinigerum</name>
    <dbReference type="NCBI Taxonomy" id="75299"/>
    <lineage>
        <taxon>Eukaryota</taxon>
        <taxon>Metazoa</taxon>
        <taxon>Ecdysozoa</taxon>
        <taxon>Nematoda</taxon>
        <taxon>Chromadorea</taxon>
        <taxon>Rhabditida</taxon>
        <taxon>Spirurina</taxon>
        <taxon>Gnathostomatomorpha</taxon>
        <taxon>Gnathostomatoidea</taxon>
        <taxon>Gnathostomatidae</taxon>
        <taxon>Gnathostoma</taxon>
    </lineage>
</organism>
<feature type="compositionally biased region" description="Basic and acidic residues" evidence="1">
    <location>
        <begin position="145"/>
        <end position="155"/>
    </location>
</feature>
<dbReference type="Proteomes" id="UP001608902">
    <property type="component" value="Unassembled WGS sequence"/>
</dbReference>
<dbReference type="EMBL" id="JBGFUD010016202">
    <property type="protein sequence ID" value="MFH4984265.1"/>
    <property type="molecule type" value="Genomic_DNA"/>
</dbReference>
<dbReference type="AlphaFoldDB" id="A0ABD6EXT5"/>
<keyword evidence="3" id="KW-1185">Reference proteome</keyword>
<feature type="region of interest" description="Disordered" evidence="1">
    <location>
        <begin position="71"/>
        <end position="160"/>
    </location>
</feature>
<evidence type="ECO:0000313" key="3">
    <source>
        <dbReference type="Proteomes" id="UP001608902"/>
    </source>
</evidence>
<feature type="compositionally biased region" description="Polar residues" evidence="1">
    <location>
        <begin position="10"/>
        <end position="22"/>
    </location>
</feature>
<feature type="compositionally biased region" description="Basic and acidic residues" evidence="1">
    <location>
        <begin position="106"/>
        <end position="117"/>
    </location>
</feature>
<evidence type="ECO:0000313" key="2">
    <source>
        <dbReference type="EMBL" id="MFH4984265.1"/>
    </source>
</evidence>
<accession>A0ABD6EXT5</accession>
<feature type="compositionally biased region" description="Polar residues" evidence="1">
    <location>
        <begin position="31"/>
        <end position="44"/>
    </location>
</feature>
<protein>
    <submittedName>
        <fullName evidence="2">Uncharacterized protein</fullName>
    </submittedName>
</protein>
<sequence>MLRRKKRINSKGSLNNIQSRNPMSEFEPTKVPNSENQTSKSQVASEILAPYSNGLDDKNYFANRFYKNSGNATDFGSPNNFGDSDPSGKAEKPVINHNTSTLSFFDKLRNRSVDRGRSHSRSKSKSPDRTAVSTANVPVRSTDPLMKKSTKDGRKPNSFWKPRSFSADSLLDSDSMILTETLEALGEDQPIVARSIPKHAPIVTSDFAEKSLKNCLFDASVYENMLGDSLKVGSFFSRQCNCDRLSSSISNMTLF</sequence>
<feature type="region of interest" description="Disordered" evidence="1">
    <location>
        <begin position="1"/>
        <end position="45"/>
    </location>
</feature>
<name>A0ABD6EXT5_9BILA</name>
<gene>
    <name evidence="2" type="ORF">AB6A40_010974</name>
</gene>
<evidence type="ECO:0000256" key="1">
    <source>
        <dbReference type="SAM" id="MobiDB-lite"/>
    </source>
</evidence>
<reference evidence="2 3" key="1">
    <citation type="submission" date="2024-08" db="EMBL/GenBank/DDBJ databases">
        <title>Gnathostoma spinigerum genome.</title>
        <authorList>
            <person name="Gonzalez-Bertolin B."/>
            <person name="Monzon S."/>
            <person name="Zaballos A."/>
            <person name="Jimenez P."/>
            <person name="Dekumyoy P."/>
            <person name="Varona S."/>
            <person name="Cuesta I."/>
            <person name="Sumanam S."/>
            <person name="Adisakwattana P."/>
            <person name="Gasser R.B."/>
            <person name="Hernandez-Gonzalez A."/>
            <person name="Young N.D."/>
            <person name="Perteguer M.J."/>
        </authorList>
    </citation>
    <scope>NUCLEOTIDE SEQUENCE [LARGE SCALE GENOMIC DNA]</scope>
    <source>
        <strain evidence="2">AL3</strain>
        <tissue evidence="2">Liver</tissue>
    </source>
</reference>
<proteinExistence type="predicted"/>